<dbReference type="AlphaFoldDB" id="W0VB18"/>
<proteinExistence type="predicted"/>
<dbReference type="Proteomes" id="UP000027604">
    <property type="component" value="Chromosome I"/>
</dbReference>
<evidence type="ECO:0000313" key="2">
    <source>
        <dbReference type="Proteomes" id="UP000027604"/>
    </source>
</evidence>
<gene>
    <name evidence="1" type="ORF">GJA_3942</name>
</gene>
<accession>W0VB18</accession>
<dbReference type="HOGENOM" id="CLU_3044242_0_0_4"/>
<organism evidence="1 2">
    <name type="scientific">Janthinobacterium agaricidamnosum NBRC 102515 = DSM 9628</name>
    <dbReference type="NCBI Taxonomy" id="1349767"/>
    <lineage>
        <taxon>Bacteria</taxon>
        <taxon>Pseudomonadati</taxon>
        <taxon>Pseudomonadota</taxon>
        <taxon>Betaproteobacteria</taxon>
        <taxon>Burkholderiales</taxon>
        <taxon>Oxalobacteraceae</taxon>
        <taxon>Janthinobacterium</taxon>
    </lineage>
</organism>
<dbReference type="EMBL" id="HG322949">
    <property type="protein sequence ID" value="CDG84553.1"/>
    <property type="molecule type" value="Genomic_DNA"/>
</dbReference>
<protein>
    <submittedName>
        <fullName evidence="1">Uncharacterized protein</fullName>
    </submittedName>
</protein>
<sequence>MGAVPVSFAEMACRQRQVGITRDGWEVQLLHRLSLGPACCFFCATVSYGNIKLF</sequence>
<evidence type="ECO:0000313" key="1">
    <source>
        <dbReference type="EMBL" id="CDG84553.1"/>
    </source>
</evidence>
<reference evidence="1 2" key="1">
    <citation type="journal article" date="2015" name="Genome Announc.">
        <title>Genome Sequence of Mushroom Soft-Rot Pathogen Janthinobacterium agaricidamnosum.</title>
        <authorList>
            <person name="Graupner K."/>
            <person name="Lackner G."/>
            <person name="Hertweck C."/>
        </authorList>
    </citation>
    <scope>NUCLEOTIDE SEQUENCE [LARGE SCALE GENOMIC DNA]</scope>
    <source>
        <strain evidence="2">NBRC 102515 / DSM 9628</strain>
    </source>
</reference>
<keyword evidence="2" id="KW-1185">Reference proteome</keyword>
<dbReference type="KEGG" id="jag:GJA_3942"/>
<name>W0VB18_9BURK</name>
<dbReference type="PATRIC" id="fig|1349767.4.peg.525"/>